<dbReference type="PANTHER" id="PTHR12558">
    <property type="entry name" value="CELL DIVISION CYCLE 16,23,27"/>
    <property type="match status" value="1"/>
</dbReference>
<accession>A0A0M9GNJ3</accession>
<dbReference type="PIRSF" id="PIRSF035836">
    <property type="entry name" value="UCP035836"/>
    <property type="match status" value="1"/>
</dbReference>
<keyword evidence="2" id="KW-0732">Signal</keyword>
<evidence type="ECO:0000313" key="4">
    <source>
        <dbReference type="Proteomes" id="UP000038011"/>
    </source>
</evidence>
<evidence type="ECO:0000313" key="3">
    <source>
        <dbReference type="EMBL" id="KPB01973.1"/>
    </source>
</evidence>
<feature type="repeat" description="TPR" evidence="1">
    <location>
        <begin position="145"/>
        <end position="178"/>
    </location>
</feature>
<dbReference type="OrthoDB" id="422579at2"/>
<dbReference type="Gene3D" id="1.25.40.10">
    <property type="entry name" value="Tetratricopeptide repeat domain"/>
    <property type="match status" value="2"/>
</dbReference>
<dbReference type="Pfam" id="PF13432">
    <property type="entry name" value="TPR_16"/>
    <property type="match status" value="1"/>
</dbReference>
<dbReference type="InterPro" id="IPR014596">
    <property type="entry name" value="UCP035836"/>
</dbReference>
<reference evidence="3 4" key="1">
    <citation type="submission" date="2015-01" db="EMBL/GenBank/DDBJ databases">
        <title>Ahrensia donghaiensis sp. nov., a novel dimethylsulphoniopropionate-cleavage bacterium isolated from seawater and emended descriptions of the genus Ahrensia and Ahrensia kielensis.</title>
        <authorList>
            <person name="Liu J."/>
        </authorList>
    </citation>
    <scope>NUCLEOTIDE SEQUENCE [LARGE SCALE GENOMIC DNA]</scope>
    <source>
        <strain evidence="3 4">LZD062</strain>
    </source>
</reference>
<dbReference type="AlphaFoldDB" id="A0A0M9GNJ3"/>
<dbReference type="SMART" id="SM00028">
    <property type="entry name" value="TPR"/>
    <property type="match status" value="2"/>
</dbReference>
<feature type="chain" id="PRO_5005836477" evidence="2">
    <location>
        <begin position="35"/>
        <end position="274"/>
    </location>
</feature>
<sequence>MGLEKRTLAFPTARKRALLSVFSTFLLSATIAGCATDSRTTGSISSRTKPVEQMNAAELSQSVDSYGRIYERDPKNKAVAMQYASILRANNHNEQAVAVMRKTAILHPNDRDVLAAYGKALAGAGQFTAALDAIQRAQDPTRPDWRLISAEGAVYDQTGRPEEARALYQKALQIRPSEPSILSNLAISHLLVNDMSTAERYLREAVQQPTADSRVRQNLAMVVGLQGRFDEAMAIAKRELSPQQAQANVEYLRKILSQQNAWNMIKEEDKKSAK</sequence>
<comment type="caution">
    <text evidence="3">The sequence shown here is derived from an EMBL/GenBank/DDBJ whole genome shotgun (WGS) entry which is preliminary data.</text>
</comment>
<dbReference type="InterPro" id="IPR019734">
    <property type="entry name" value="TPR_rpt"/>
</dbReference>
<dbReference type="SUPFAM" id="SSF48452">
    <property type="entry name" value="TPR-like"/>
    <property type="match status" value="1"/>
</dbReference>
<feature type="signal peptide" evidence="2">
    <location>
        <begin position="1"/>
        <end position="34"/>
    </location>
</feature>
<dbReference type="EMBL" id="JXMU01000007">
    <property type="protein sequence ID" value="KPB01973.1"/>
    <property type="molecule type" value="Genomic_DNA"/>
</dbReference>
<organism evidence="3 4">
    <name type="scientific">Ahrensia marina</name>
    <dbReference type="NCBI Taxonomy" id="1514904"/>
    <lineage>
        <taxon>Bacteria</taxon>
        <taxon>Pseudomonadati</taxon>
        <taxon>Pseudomonadota</taxon>
        <taxon>Alphaproteobacteria</taxon>
        <taxon>Hyphomicrobiales</taxon>
        <taxon>Ahrensiaceae</taxon>
        <taxon>Ahrensia</taxon>
    </lineage>
</organism>
<dbReference type="Pfam" id="PF14559">
    <property type="entry name" value="TPR_19"/>
    <property type="match status" value="1"/>
</dbReference>
<proteinExistence type="predicted"/>
<evidence type="ECO:0000256" key="2">
    <source>
        <dbReference type="SAM" id="SignalP"/>
    </source>
</evidence>
<dbReference type="Proteomes" id="UP000038011">
    <property type="component" value="Unassembled WGS sequence"/>
</dbReference>
<dbReference type="PANTHER" id="PTHR12558:SF13">
    <property type="entry name" value="CELL DIVISION CYCLE PROTEIN 27 HOMOLOG"/>
    <property type="match status" value="1"/>
</dbReference>
<gene>
    <name evidence="3" type="ORF">SU32_06380</name>
</gene>
<dbReference type="PROSITE" id="PS51257">
    <property type="entry name" value="PROKAR_LIPOPROTEIN"/>
    <property type="match status" value="1"/>
</dbReference>
<keyword evidence="1" id="KW-0802">TPR repeat</keyword>
<evidence type="ECO:0000256" key="1">
    <source>
        <dbReference type="PROSITE-ProRule" id="PRU00339"/>
    </source>
</evidence>
<name>A0A0M9GNJ3_9HYPH</name>
<dbReference type="PROSITE" id="PS50005">
    <property type="entry name" value="TPR"/>
    <property type="match status" value="1"/>
</dbReference>
<dbReference type="RefSeq" id="WP_053998509.1">
    <property type="nucleotide sequence ID" value="NZ_JXMU01000007.1"/>
</dbReference>
<protein>
    <submittedName>
        <fullName evidence="3">Pilus assembly protein TadD</fullName>
    </submittedName>
</protein>
<dbReference type="PATRIC" id="fig|1514904.3.peg.3309"/>
<dbReference type="STRING" id="1514904.SU32_06380"/>
<keyword evidence="4" id="KW-1185">Reference proteome</keyword>
<dbReference type="InterPro" id="IPR011990">
    <property type="entry name" value="TPR-like_helical_dom_sf"/>
</dbReference>